<organism evidence="2 3">
    <name type="scientific">Perilla frutescens var. hirtella</name>
    <name type="common">Perilla citriodora</name>
    <name type="synonym">Perilla setoyensis</name>
    <dbReference type="NCBI Taxonomy" id="608512"/>
    <lineage>
        <taxon>Eukaryota</taxon>
        <taxon>Viridiplantae</taxon>
        <taxon>Streptophyta</taxon>
        <taxon>Embryophyta</taxon>
        <taxon>Tracheophyta</taxon>
        <taxon>Spermatophyta</taxon>
        <taxon>Magnoliopsida</taxon>
        <taxon>eudicotyledons</taxon>
        <taxon>Gunneridae</taxon>
        <taxon>Pentapetalae</taxon>
        <taxon>asterids</taxon>
        <taxon>lamiids</taxon>
        <taxon>Lamiales</taxon>
        <taxon>Lamiaceae</taxon>
        <taxon>Nepetoideae</taxon>
        <taxon>Elsholtzieae</taxon>
        <taxon>Perilla</taxon>
    </lineage>
</organism>
<evidence type="ECO:0000256" key="1">
    <source>
        <dbReference type="SAM" id="MobiDB-lite"/>
    </source>
</evidence>
<feature type="compositionally biased region" description="Basic and acidic residues" evidence="1">
    <location>
        <begin position="98"/>
        <end position="179"/>
    </location>
</feature>
<evidence type="ECO:0000313" key="3">
    <source>
        <dbReference type="Proteomes" id="UP001190926"/>
    </source>
</evidence>
<protein>
    <submittedName>
        <fullName evidence="2">Uncharacterized protein</fullName>
    </submittedName>
</protein>
<dbReference type="PROSITE" id="PS51318">
    <property type="entry name" value="TAT"/>
    <property type="match status" value="1"/>
</dbReference>
<dbReference type="InterPro" id="IPR006311">
    <property type="entry name" value="TAT_signal"/>
</dbReference>
<dbReference type="AlphaFoldDB" id="A0AAD4NZM8"/>
<accession>A0AAD4NZM8</accession>
<sequence>MSLSTLKPVACRISPVAGSNDSLSKVSNVTMMNRQAHPPLQVKVKEKLVLQESSSGTSRREMLQLTAASVGLLSLMLPGSAEAGTRNASMRQKIMQKLEELRQKVGLSKPKDEGEEKKPKDETKGQSKEEANPKAKEEGEAKKPKDEGETKAKVHNGVKESKADPKDGKKQTGKVEESKVAPSEGAVIPSLPGILNGKSVETTLP</sequence>
<evidence type="ECO:0000313" key="2">
    <source>
        <dbReference type="EMBL" id="KAH6820587.1"/>
    </source>
</evidence>
<name>A0AAD4NZM8_PERFH</name>
<feature type="region of interest" description="Disordered" evidence="1">
    <location>
        <begin position="98"/>
        <end position="205"/>
    </location>
</feature>
<keyword evidence="3" id="KW-1185">Reference proteome</keyword>
<proteinExistence type="predicted"/>
<dbReference type="Proteomes" id="UP001190926">
    <property type="component" value="Unassembled WGS sequence"/>
</dbReference>
<dbReference type="EMBL" id="SDAM02003582">
    <property type="protein sequence ID" value="KAH6820587.1"/>
    <property type="molecule type" value="Genomic_DNA"/>
</dbReference>
<gene>
    <name evidence="2" type="ORF">C2S53_011148</name>
</gene>
<reference evidence="2 3" key="1">
    <citation type="journal article" date="2021" name="Nat. Commun.">
        <title>Incipient diploidization of the medicinal plant Perilla within 10,000 years.</title>
        <authorList>
            <person name="Zhang Y."/>
            <person name="Shen Q."/>
            <person name="Leng L."/>
            <person name="Zhang D."/>
            <person name="Chen S."/>
            <person name="Shi Y."/>
            <person name="Ning Z."/>
            <person name="Chen S."/>
        </authorList>
    </citation>
    <scope>NUCLEOTIDE SEQUENCE [LARGE SCALE GENOMIC DNA]</scope>
    <source>
        <strain evidence="3">cv. PC099</strain>
    </source>
</reference>
<comment type="caution">
    <text evidence="2">The sequence shown here is derived from an EMBL/GenBank/DDBJ whole genome shotgun (WGS) entry which is preliminary data.</text>
</comment>